<sequence length="1058" mass="119486">MAILGASPAAATPPWILLCGAALAAALCLWAAWRALDRWWLRPRRLGNALRSQGLPCTAYRFPSGDMKEYVRLAAAARAEPMPLASHAIPPRVVPFDHSITRQHGSVAVTWFGPEPRVIVNDPKLIREILANRHGHFGKQKSMLWVERLLANGLTTHQGQKWATHRRIVNHAFHFEKLKSMLPAFAACSSELIRRWEETVGSHGVQEIDVWPEFTNLTGDVISRAAFGSSFTEGRRIFQLQSEQAQNAVKMVSTMHIPAYRFLPTELNKRMKAISREVEELLRGIISKREMAMQDGLNSDDLLGLLLESNVKESQESGSAKPMMTTEDIIGELKLFYFAGMETTAVLLTWTMIVLSMHQEWQDRAREEVLRIFGKNQPDSEGINQLKIVTMILHEVLRLYPPILLVGRETYQETEIGGVRYPPGVVFSFQIACVHHNPDVWGEDADEFRPERFAEGVSKASKEAPAFFPFGWGPRICVGQNFALLEAKMGLAMILRHFLFELSPSYTHAPCAISTLQPHGLVPSCHHFAKNSFASMEATVVTGTPSVVYLLGGLVVLWLCWRALEWAWLRPQRLGRALRAQGIRGTRYRFPSGDLTEEARLLAAERTKPMPLLSHGISRRVLPLVHDTVKEHGKVSMVWAGATPRVILGDPKLVREVLSNKFGHFRKPRVPKNLIKMIADGLSNHEGEKWVVHRKIISPSFHLEKLKKMLPAFTACTGELINRWENLMESGKAREIDVWPELQDLTGDAISRAAFGSSLNEGRRIFRLQSEQAQLLTRVMTKLYIPGYTYLPTKLNRRIKANAEEVETLLKCLVTKRENAMKKGHNDDTDMLVLLLQSNVKQSQDSGSSEPLMTMEDIFGELKLFYFAGMETTSVLLTWTMVVLSQYSEWQDRAREEVLRVFGEKQPDIDGTHQLKVVTMVLYEVLRLYPPITFLERQTYKQMELGGVKYPPGVKLLLPVVTIHHDPDLWGKDVEEFKPDRFAEGISKASKDAPAFFPFGWGPRICVGQNFALLEAKIALSMILQRFSFGLSPSYTHAPFPVSTLQPMHGAQIMLKKI</sequence>
<proteinExistence type="inferred from homology"/>
<evidence type="ECO:0000313" key="14">
    <source>
        <dbReference type="Proteomes" id="UP001341281"/>
    </source>
</evidence>
<dbReference type="AlphaFoldDB" id="A0AAQ3WPQ1"/>
<keyword evidence="8 11" id="KW-0408">Iron</keyword>
<feature type="binding site" description="axial binding residue" evidence="11">
    <location>
        <position position="477"/>
    </location>
    <ligand>
        <name>heme</name>
        <dbReference type="ChEBI" id="CHEBI:30413"/>
    </ligand>
    <ligandPart>
        <name>Fe</name>
        <dbReference type="ChEBI" id="CHEBI:18248"/>
    </ligandPart>
</feature>
<dbReference type="SUPFAM" id="SSF48264">
    <property type="entry name" value="Cytochrome P450"/>
    <property type="match status" value="2"/>
</dbReference>
<dbReference type="InterPro" id="IPR017972">
    <property type="entry name" value="Cyt_P450_CS"/>
</dbReference>
<evidence type="ECO:0000256" key="6">
    <source>
        <dbReference type="ARBA" id="ARBA00022989"/>
    </source>
</evidence>
<comment type="subcellular location">
    <subcellularLocation>
        <location evidence="1">Membrane</location>
        <topology evidence="1">Single-pass membrane protein</topology>
    </subcellularLocation>
</comment>
<dbReference type="PRINTS" id="PR00463">
    <property type="entry name" value="EP450I"/>
</dbReference>
<name>A0AAQ3WPQ1_PASNO</name>
<keyword evidence="10 12" id="KW-0472">Membrane</keyword>
<dbReference type="GO" id="GO:0004497">
    <property type="term" value="F:monooxygenase activity"/>
    <property type="evidence" value="ECO:0007669"/>
    <property type="project" value="UniProtKB-KW"/>
</dbReference>
<evidence type="ECO:0000256" key="2">
    <source>
        <dbReference type="ARBA" id="ARBA00010617"/>
    </source>
</evidence>
<dbReference type="Proteomes" id="UP001341281">
    <property type="component" value="Chromosome 04"/>
</dbReference>
<evidence type="ECO:0000256" key="7">
    <source>
        <dbReference type="ARBA" id="ARBA00023002"/>
    </source>
</evidence>
<evidence type="ECO:0000256" key="4">
    <source>
        <dbReference type="ARBA" id="ARBA00022692"/>
    </source>
</evidence>
<evidence type="ECO:0000256" key="3">
    <source>
        <dbReference type="ARBA" id="ARBA00022617"/>
    </source>
</evidence>
<protein>
    <recommendedName>
        <fullName evidence="15">Cytochrome P450</fullName>
    </recommendedName>
</protein>
<keyword evidence="6 12" id="KW-1133">Transmembrane helix</keyword>
<dbReference type="InterPro" id="IPR002401">
    <property type="entry name" value="Cyt_P450_E_grp-I"/>
</dbReference>
<dbReference type="InterPro" id="IPR050665">
    <property type="entry name" value="Cytochrome_P450_Monooxygen"/>
</dbReference>
<evidence type="ECO:0008006" key="15">
    <source>
        <dbReference type="Google" id="ProtNLM"/>
    </source>
</evidence>
<dbReference type="PANTHER" id="PTHR24282">
    <property type="entry name" value="CYTOCHROME P450 FAMILY MEMBER"/>
    <property type="match status" value="1"/>
</dbReference>
<evidence type="ECO:0000256" key="5">
    <source>
        <dbReference type="ARBA" id="ARBA00022723"/>
    </source>
</evidence>
<dbReference type="GO" id="GO:0020037">
    <property type="term" value="F:heme binding"/>
    <property type="evidence" value="ECO:0007669"/>
    <property type="project" value="InterPro"/>
</dbReference>
<keyword evidence="9" id="KW-0503">Monooxygenase</keyword>
<dbReference type="PRINTS" id="PR00385">
    <property type="entry name" value="P450"/>
</dbReference>
<reference evidence="13 14" key="1">
    <citation type="submission" date="2024-02" db="EMBL/GenBank/DDBJ databases">
        <title>High-quality chromosome-scale genome assembly of Pensacola bahiagrass (Paspalum notatum Flugge var. saurae).</title>
        <authorList>
            <person name="Vega J.M."/>
            <person name="Podio M."/>
            <person name="Orjuela J."/>
            <person name="Siena L.A."/>
            <person name="Pessino S.C."/>
            <person name="Combes M.C."/>
            <person name="Mariac C."/>
            <person name="Albertini E."/>
            <person name="Pupilli F."/>
            <person name="Ortiz J.P.A."/>
            <person name="Leblanc O."/>
        </authorList>
    </citation>
    <scope>NUCLEOTIDE SEQUENCE [LARGE SCALE GENOMIC DNA]</scope>
    <source>
        <strain evidence="13">R1</strain>
        <tissue evidence="13">Leaf</tissue>
    </source>
</reference>
<comment type="cofactor">
    <cofactor evidence="11">
        <name>heme</name>
        <dbReference type="ChEBI" id="CHEBI:30413"/>
    </cofactor>
</comment>
<evidence type="ECO:0000256" key="10">
    <source>
        <dbReference type="ARBA" id="ARBA00023136"/>
    </source>
</evidence>
<evidence type="ECO:0000256" key="11">
    <source>
        <dbReference type="PIRSR" id="PIRSR602401-1"/>
    </source>
</evidence>
<keyword evidence="14" id="KW-1185">Reference proteome</keyword>
<dbReference type="GO" id="GO:0016705">
    <property type="term" value="F:oxidoreductase activity, acting on paired donors, with incorporation or reduction of molecular oxygen"/>
    <property type="evidence" value="ECO:0007669"/>
    <property type="project" value="InterPro"/>
</dbReference>
<evidence type="ECO:0000256" key="8">
    <source>
        <dbReference type="ARBA" id="ARBA00023004"/>
    </source>
</evidence>
<evidence type="ECO:0000313" key="13">
    <source>
        <dbReference type="EMBL" id="WVZ69582.1"/>
    </source>
</evidence>
<keyword evidence="3 11" id="KW-0349">Heme</keyword>
<gene>
    <name evidence="13" type="ORF">U9M48_018350</name>
</gene>
<dbReference type="FunFam" id="1.10.630.10:FF:000029">
    <property type="entry name" value="Cytochrome P450 734A1"/>
    <property type="match status" value="2"/>
</dbReference>
<keyword evidence="7" id="KW-0560">Oxidoreductase</keyword>
<dbReference type="GO" id="GO:0010268">
    <property type="term" value="P:brassinosteroid homeostasis"/>
    <property type="evidence" value="ECO:0007669"/>
    <property type="project" value="UniProtKB-ARBA"/>
</dbReference>
<dbReference type="GO" id="GO:0016131">
    <property type="term" value="P:brassinosteroid metabolic process"/>
    <property type="evidence" value="ECO:0007669"/>
    <property type="project" value="UniProtKB-ARBA"/>
</dbReference>
<organism evidence="13 14">
    <name type="scientific">Paspalum notatum var. saurae</name>
    <dbReference type="NCBI Taxonomy" id="547442"/>
    <lineage>
        <taxon>Eukaryota</taxon>
        <taxon>Viridiplantae</taxon>
        <taxon>Streptophyta</taxon>
        <taxon>Embryophyta</taxon>
        <taxon>Tracheophyta</taxon>
        <taxon>Spermatophyta</taxon>
        <taxon>Magnoliopsida</taxon>
        <taxon>Liliopsida</taxon>
        <taxon>Poales</taxon>
        <taxon>Poaceae</taxon>
        <taxon>PACMAD clade</taxon>
        <taxon>Panicoideae</taxon>
        <taxon>Andropogonodae</taxon>
        <taxon>Paspaleae</taxon>
        <taxon>Paspalinae</taxon>
        <taxon>Paspalum</taxon>
    </lineage>
</organism>
<accession>A0AAQ3WPQ1</accession>
<evidence type="ECO:0000256" key="12">
    <source>
        <dbReference type="SAM" id="Phobius"/>
    </source>
</evidence>
<dbReference type="PROSITE" id="PS00086">
    <property type="entry name" value="CYTOCHROME_P450"/>
    <property type="match status" value="2"/>
</dbReference>
<dbReference type="Pfam" id="PF00067">
    <property type="entry name" value="p450"/>
    <property type="match status" value="2"/>
</dbReference>
<dbReference type="GO" id="GO:0016020">
    <property type="term" value="C:membrane"/>
    <property type="evidence" value="ECO:0007669"/>
    <property type="project" value="UniProtKB-SubCell"/>
</dbReference>
<dbReference type="PANTHER" id="PTHR24282:SF171">
    <property type="entry name" value="OS01G0628900 PROTEIN"/>
    <property type="match status" value="1"/>
</dbReference>
<dbReference type="GO" id="GO:0005506">
    <property type="term" value="F:iron ion binding"/>
    <property type="evidence" value="ECO:0007669"/>
    <property type="project" value="InterPro"/>
</dbReference>
<keyword evidence="5 11" id="KW-0479">Metal-binding</keyword>
<dbReference type="InterPro" id="IPR001128">
    <property type="entry name" value="Cyt_P450"/>
</dbReference>
<keyword evidence="4 12" id="KW-0812">Transmembrane</keyword>
<dbReference type="InterPro" id="IPR036396">
    <property type="entry name" value="Cyt_P450_sf"/>
</dbReference>
<comment type="similarity">
    <text evidence="2">Belongs to the cytochrome P450 family.</text>
</comment>
<dbReference type="Gene3D" id="1.10.630.10">
    <property type="entry name" value="Cytochrome P450"/>
    <property type="match status" value="2"/>
</dbReference>
<evidence type="ECO:0000256" key="9">
    <source>
        <dbReference type="ARBA" id="ARBA00023033"/>
    </source>
</evidence>
<feature type="transmembrane region" description="Helical" evidence="12">
    <location>
        <begin position="15"/>
        <end position="36"/>
    </location>
</feature>
<dbReference type="EMBL" id="CP144748">
    <property type="protein sequence ID" value="WVZ69582.1"/>
    <property type="molecule type" value="Genomic_DNA"/>
</dbReference>
<evidence type="ECO:0000256" key="1">
    <source>
        <dbReference type="ARBA" id="ARBA00004167"/>
    </source>
</evidence>